<dbReference type="InterPro" id="IPR000847">
    <property type="entry name" value="LysR_HTH_N"/>
</dbReference>
<evidence type="ECO:0000256" key="2">
    <source>
        <dbReference type="ARBA" id="ARBA00023015"/>
    </source>
</evidence>
<comment type="similarity">
    <text evidence="1">Belongs to the LysR transcriptional regulatory family.</text>
</comment>
<dbReference type="Proteomes" id="UP001265550">
    <property type="component" value="Unassembled WGS sequence"/>
</dbReference>
<protein>
    <submittedName>
        <fullName evidence="6">DNA-binding transcriptional LysR family regulator</fullName>
    </submittedName>
</protein>
<keyword evidence="4" id="KW-0804">Transcription</keyword>
<dbReference type="PANTHER" id="PTHR30537:SF5">
    <property type="entry name" value="HTH-TYPE TRANSCRIPTIONAL ACTIVATOR TTDR-RELATED"/>
    <property type="match status" value="1"/>
</dbReference>
<evidence type="ECO:0000313" key="7">
    <source>
        <dbReference type="Proteomes" id="UP001265550"/>
    </source>
</evidence>
<dbReference type="SUPFAM" id="SSF53850">
    <property type="entry name" value="Periplasmic binding protein-like II"/>
    <property type="match status" value="1"/>
</dbReference>
<name>A0ABU1VH65_9BURK</name>
<dbReference type="CDD" id="cd08422">
    <property type="entry name" value="PBP2_CrgA_like"/>
    <property type="match status" value="1"/>
</dbReference>
<evidence type="ECO:0000256" key="1">
    <source>
        <dbReference type="ARBA" id="ARBA00009437"/>
    </source>
</evidence>
<dbReference type="PANTHER" id="PTHR30537">
    <property type="entry name" value="HTH-TYPE TRANSCRIPTIONAL REGULATOR"/>
    <property type="match status" value="1"/>
</dbReference>
<organism evidence="6 7">
    <name type="scientific">Hydrogenophaga laconesensis</name>
    <dbReference type="NCBI Taxonomy" id="1805971"/>
    <lineage>
        <taxon>Bacteria</taxon>
        <taxon>Pseudomonadati</taxon>
        <taxon>Pseudomonadota</taxon>
        <taxon>Betaproteobacteria</taxon>
        <taxon>Burkholderiales</taxon>
        <taxon>Comamonadaceae</taxon>
        <taxon>Hydrogenophaga</taxon>
    </lineage>
</organism>
<dbReference type="InterPro" id="IPR005119">
    <property type="entry name" value="LysR_subst-bd"/>
</dbReference>
<evidence type="ECO:0000313" key="6">
    <source>
        <dbReference type="EMBL" id="MDR7096824.1"/>
    </source>
</evidence>
<dbReference type="InterPro" id="IPR036390">
    <property type="entry name" value="WH_DNA-bd_sf"/>
</dbReference>
<keyword evidence="2" id="KW-0805">Transcription regulation</keyword>
<dbReference type="PROSITE" id="PS50931">
    <property type="entry name" value="HTH_LYSR"/>
    <property type="match status" value="1"/>
</dbReference>
<accession>A0ABU1VH65</accession>
<dbReference type="Pfam" id="PF00126">
    <property type="entry name" value="HTH_1"/>
    <property type="match status" value="1"/>
</dbReference>
<dbReference type="InterPro" id="IPR058163">
    <property type="entry name" value="LysR-type_TF_proteobact-type"/>
</dbReference>
<dbReference type="GO" id="GO:0003677">
    <property type="term" value="F:DNA binding"/>
    <property type="evidence" value="ECO:0007669"/>
    <property type="project" value="UniProtKB-KW"/>
</dbReference>
<gene>
    <name evidence="6" type="ORF">J2X09_004581</name>
</gene>
<keyword evidence="3 6" id="KW-0238">DNA-binding</keyword>
<dbReference type="EMBL" id="JAVDWE010000016">
    <property type="protein sequence ID" value="MDR7096824.1"/>
    <property type="molecule type" value="Genomic_DNA"/>
</dbReference>
<dbReference type="Pfam" id="PF03466">
    <property type="entry name" value="LysR_substrate"/>
    <property type="match status" value="1"/>
</dbReference>
<dbReference type="Gene3D" id="1.10.10.10">
    <property type="entry name" value="Winged helix-like DNA-binding domain superfamily/Winged helix DNA-binding domain"/>
    <property type="match status" value="1"/>
</dbReference>
<evidence type="ECO:0000256" key="4">
    <source>
        <dbReference type="ARBA" id="ARBA00023163"/>
    </source>
</evidence>
<comment type="caution">
    <text evidence="6">The sequence shown here is derived from an EMBL/GenBank/DDBJ whole genome shotgun (WGS) entry which is preliminary data.</text>
</comment>
<keyword evidence="7" id="KW-1185">Reference proteome</keyword>
<evidence type="ECO:0000259" key="5">
    <source>
        <dbReference type="PROSITE" id="PS50931"/>
    </source>
</evidence>
<dbReference type="RefSeq" id="WP_204734474.1">
    <property type="nucleotide sequence ID" value="NZ_JAVDWE010000016.1"/>
</dbReference>
<proteinExistence type="inferred from homology"/>
<evidence type="ECO:0000256" key="3">
    <source>
        <dbReference type="ARBA" id="ARBA00023125"/>
    </source>
</evidence>
<dbReference type="Gene3D" id="3.40.190.290">
    <property type="match status" value="1"/>
</dbReference>
<feature type="domain" description="HTH lysR-type" evidence="5">
    <location>
        <begin position="6"/>
        <end position="63"/>
    </location>
</feature>
<dbReference type="SUPFAM" id="SSF46785">
    <property type="entry name" value="Winged helix' DNA-binding domain"/>
    <property type="match status" value="1"/>
</dbReference>
<sequence>MNNQHPDLNDTLVFVRVAQAGGFSAAARAMGMPTSTLSVRVARLEQRLGVTLLQRTTRRLRLTEAGQAYLHQAARGLDEILQAEAQLDAGRHEAQGLLRITLPIDMGDDQLLGILTAYRARHPGVAVELVFSDARIDLVEQGLDVALRAGELADSSLIARQIGQARWAPFAHRDYLKSAPALRQPRDLVQHAALCFSPLGRDSWTLMRGKARVNVPLRSAFAANDMRLIRRLALDAQGVALLPDYVCRREVDQGALVPLLPGWHARTDPIHLVYPGQRFVPAKLRHFIDEVAPALSSLFER</sequence>
<dbReference type="InterPro" id="IPR036388">
    <property type="entry name" value="WH-like_DNA-bd_sf"/>
</dbReference>
<reference evidence="6 7" key="1">
    <citation type="submission" date="2023-07" db="EMBL/GenBank/DDBJ databases">
        <title>Sorghum-associated microbial communities from plants grown in Nebraska, USA.</title>
        <authorList>
            <person name="Schachtman D."/>
        </authorList>
    </citation>
    <scope>NUCLEOTIDE SEQUENCE [LARGE SCALE GENOMIC DNA]</scope>
    <source>
        <strain evidence="6 7">BE240</strain>
    </source>
</reference>